<name>A0ABS4IS48_9BACL</name>
<comment type="caution">
    <text evidence="8">The sequence shown here is derived from an EMBL/GenBank/DDBJ whole genome shotgun (WGS) entry which is preliminary data.</text>
</comment>
<dbReference type="RefSeq" id="WP_209971167.1">
    <property type="nucleotide sequence ID" value="NZ_JAGGLB010000004.1"/>
</dbReference>
<comment type="cofactor">
    <cofactor evidence="1">
        <name>thiamine diphosphate</name>
        <dbReference type="ChEBI" id="CHEBI:58937"/>
    </cofactor>
</comment>
<feature type="domain" description="Thiamine pyrophosphate enzyme central" evidence="5">
    <location>
        <begin position="190"/>
        <end position="325"/>
    </location>
</feature>
<evidence type="ECO:0000256" key="1">
    <source>
        <dbReference type="ARBA" id="ARBA00001964"/>
    </source>
</evidence>
<dbReference type="Pfam" id="PF02776">
    <property type="entry name" value="TPP_enzyme_N"/>
    <property type="match status" value="1"/>
</dbReference>
<dbReference type="GO" id="GO:0003984">
    <property type="term" value="F:acetolactate synthase activity"/>
    <property type="evidence" value="ECO:0007669"/>
    <property type="project" value="UniProtKB-EC"/>
</dbReference>
<dbReference type="Gene3D" id="3.40.50.1220">
    <property type="entry name" value="TPP-binding domain"/>
    <property type="match status" value="1"/>
</dbReference>
<dbReference type="SUPFAM" id="SSF52467">
    <property type="entry name" value="DHS-like NAD/FAD-binding domain"/>
    <property type="match status" value="1"/>
</dbReference>
<organism evidence="8 9">
    <name type="scientific">Paenibacillus eucommiae</name>
    <dbReference type="NCBI Taxonomy" id="1355755"/>
    <lineage>
        <taxon>Bacteria</taxon>
        <taxon>Bacillati</taxon>
        <taxon>Bacillota</taxon>
        <taxon>Bacilli</taxon>
        <taxon>Bacillales</taxon>
        <taxon>Paenibacillaceae</taxon>
        <taxon>Paenibacillus</taxon>
    </lineage>
</organism>
<dbReference type="CDD" id="cd00568">
    <property type="entry name" value="TPP_enzymes"/>
    <property type="match status" value="1"/>
</dbReference>
<dbReference type="Pfam" id="PF02775">
    <property type="entry name" value="TPP_enzyme_C"/>
    <property type="match status" value="1"/>
</dbReference>
<dbReference type="InterPro" id="IPR012001">
    <property type="entry name" value="Thiamin_PyroP_enz_TPP-bd_dom"/>
</dbReference>
<feature type="domain" description="Thiamine pyrophosphate enzyme TPP-binding" evidence="6">
    <location>
        <begin position="377"/>
        <end position="525"/>
    </location>
</feature>
<evidence type="ECO:0000313" key="9">
    <source>
        <dbReference type="Proteomes" id="UP001519287"/>
    </source>
</evidence>
<dbReference type="EMBL" id="JAGGLB010000004">
    <property type="protein sequence ID" value="MBP1990393.1"/>
    <property type="molecule type" value="Genomic_DNA"/>
</dbReference>
<evidence type="ECO:0000256" key="2">
    <source>
        <dbReference type="ARBA" id="ARBA00007812"/>
    </source>
</evidence>
<gene>
    <name evidence="8" type="ORF">J2Z66_001991</name>
</gene>
<dbReference type="PANTHER" id="PTHR18968">
    <property type="entry name" value="THIAMINE PYROPHOSPHATE ENZYMES"/>
    <property type="match status" value="1"/>
</dbReference>
<dbReference type="PANTHER" id="PTHR18968:SF13">
    <property type="entry name" value="ACETOLACTATE SYNTHASE CATALYTIC SUBUNIT, MITOCHONDRIAL"/>
    <property type="match status" value="1"/>
</dbReference>
<dbReference type="InterPro" id="IPR000399">
    <property type="entry name" value="TPP-bd_CS"/>
</dbReference>
<dbReference type="CDD" id="cd07035">
    <property type="entry name" value="TPP_PYR_POX_like"/>
    <property type="match status" value="1"/>
</dbReference>
<proteinExistence type="inferred from homology"/>
<dbReference type="Pfam" id="PF00205">
    <property type="entry name" value="TPP_enzyme_M"/>
    <property type="match status" value="1"/>
</dbReference>
<dbReference type="InterPro" id="IPR029035">
    <property type="entry name" value="DHS-like_NAD/FAD-binding_dom"/>
</dbReference>
<evidence type="ECO:0000259" key="6">
    <source>
        <dbReference type="Pfam" id="PF02775"/>
    </source>
</evidence>
<accession>A0ABS4IS48</accession>
<evidence type="ECO:0000259" key="5">
    <source>
        <dbReference type="Pfam" id="PF00205"/>
    </source>
</evidence>
<dbReference type="SUPFAM" id="SSF52518">
    <property type="entry name" value="Thiamin diphosphate-binding fold (THDP-binding)"/>
    <property type="match status" value="2"/>
</dbReference>
<dbReference type="InterPro" id="IPR045229">
    <property type="entry name" value="TPP_enz"/>
</dbReference>
<dbReference type="InterPro" id="IPR011766">
    <property type="entry name" value="TPP_enzyme_TPP-bd"/>
</dbReference>
<evidence type="ECO:0000256" key="4">
    <source>
        <dbReference type="RuleBase" id="RU362132"/>
    </source>
</evidence>
<sequence length="547" mass="58773">MRAIEIGLQLLVERGVRHIFGIPAGSINALYDTLLDMPELRPIVAKHETTAGYMATAYTRITGTPSVCVGSSGPGATNLISAAANAWKEKLPVLFITGSVPSTKLGKGGAQELAADPLFEPITKTSSLALDAESLPNLLAEALYTATSGVPGPVHIAIPINIQMTEIGNPSLPLWIKPRSIELDETALLKAMDLIAAAGPRGCLLLGHGAKSARSAVVRFAERTGWQVATTPRGKGVFPEDHPLSLGVYGLSGNTQAINKLNSNDHELLLVIGSSLGELATSNWESRLQESVKLIQVDIDVNEFGKTYIPDVAVRGDALMVLDRLLAGLPWQSSPSPEAAPVRKPLPIEADSEEWNTMTAIRQIGACAAPDTRFYIDIGEFMTYSIQNLCITADQRFDIDINFGAMGSGIGGVIGAKLADPTRPTVCITGDGCFFMHGFEVLTAKQYGLPIVFVIINNARLGMVYHGHMLQYKRCLDDFSQPRVDIAAAAACLGLRTVQVHSLANLQPHHMREWLSLQEPIIVEVIVDGNEVPPMGERVKFLEGATY</sequence>
<evidence type="ECO:0000313" key="8">
    <source>
        <dbReference type="EMBL" id="MBP1990393.1"/>
    </source>
</evidence>
<dbReference type="Proteomes" id="UP001519287">
    <property type="component" value="Unassembled WGS sequence"/>
</dbReference>
<dbReference type="EC" id="2.2.1.6" evidence="8"/>
<keyword evidence="8" id="KW-0808">Transferase</keyword>
<dbReference type="InterPro" id="IPR012000">
    <property type="entry name" value="Thiamin_PyroP_enz_cen_dom"/>
</dbReference>
<dbReference type="Gene3D" id="3.40.50.970">
    <property type="match status" value="2"/>
</dbReference>
<keyword evidence="9" id="KW-1185">Reference proteome</keyword>
<keyword evidence="3 4" id="KW-0786">Thiamine pyrophosphate</keyword>
<reference evidence="8 9" key="1">
    <citation type="submission" date="2021-03" db="EMBL/GenBank/DDBJ databases">
        <title>Genomic Encyclopedia of Type Strains, Phase IV (KMG-IV): sequencing the most valuable type-strain genomes for metagenomic binning, comparative biology and taxonomic classification.</title>
        <authorList>
            <person name="Goeker M."/>
        </authorList>
    </citation>
    <scope>NUCLEOTIDE SEQUENCE [LARGE SCALE GENOMIC DNA]</scope>
    <source>
        <strain evidence="8 9">DSM 26048</strain>
    </source>
</reference>
<dbReference type="InterPro" id="IPR029061">
    <property type="entry name" value="THDP-binding"/>
</dbReference>
<feature type="domain" description="Thiamine pyrophosphate enzyme N-terminal TPP-binding" evidence="7">
    <location>
        <begin position="6"/>
        <end position="113"/>
    </location>
</feature>
<comment type="similarity">
    <text evidence="2 4">Belongs to the TPP enzyme family.</text>
</comment>
<evidence type="ECO:0000256" key="3">
    <source>
        <dbReference type="ARBA" id="ARBA00023052"/>
    </source>
</evidence>
<protein>
    <submittedName>
        <fullName evidence="8">Acetolactate synthase-1/2/3 large subunit</fullName>
        <ecNumber evidence="8">2.2.1.6</ecNumber>
    </submittedName>
</protein>
<dbReference type="PROSITE" id="PS00187">
    <property type="entry name" value="TPP_ENZYMES"/>
    <property type="match status" value="1"/>
</dbReference>
<evidence type="ECO:0000259" key="7">
    <source>
        <dbReference type="Pfam" id="PF02776"/>
    </source>
</evidence>